<name>A0A0A9E8H8_ARUDO</name>
<proteinExistence type="predicted"/>
<reference evidence="2" key="2">
    <citation type="journal article" date="2015" name="Data Brief">
        <title>Shoot transcriptome of the giant reed, Arundo donax.</title>
        <authorList>
            <person name="Barrero R.A."/>
            <person name="Guerrero F.D."/>
            <person name="Moolhuijzen P."/>
            <person name="Goolsby J.A."/>
            <person name="Tidwell J."/>
            <person name="Bellgard S.E."/>
            <person name="Bellgard M.I."/>
        </authorList>
    </citation>
    <scope>NUCLEOTIDE SEQUENCE</scope>
    <source>
        <tissue evidence="2">Shoot tissue taken approximately 20 cm above the soil surface</tissue>
    </source>
</reference>
<evidence type="ECO:0000256" key="1">
    <source>
        <dbReference type="SAM" id="MobiDB-lite"/>
    </source>
</evidence>
<accession>A0A0A9E8H8</accession>
<organism evidence="2">
    <name type="scientific">Arundo donax</name>
    <name type="common">Giant reed</name>
    <name type="synonym">Donax arundinaceus</name>
    <dbReference type="NCBI Taxonomy" id="35708"/>
    <lineage>
        <taxon>Eukaryota</taxon>
        <taxon>Viridiplantae</taxon>
        <taxon>Streptophyta</taxon>
        <taxon>Embryophyta</taxon>
        <taxon>Tracheophyta</taxon>
        <taxon>Spermatophyta</taxon>
        <taxon>Magnoliopsida</taxon>
        <taxon>Liliopsida</taxon>
        <taxon>Poales</taxon>
        <taxon>Poaceae</taxon>
        <taxon>PACMAD clade</taxon>
        <taxon>Arundinoideae</taxon>
        <taxon>Arundineae</taxon>
        <taxon>Arundo</taxon>
    </lineage>
</organism>
<dbReference type="EMBL" id="GBRH01202542">
    <property type="protein sequence ID" value="JAD95353.1"/>
    <property type="molecule type" value="Transcribed_RNA"/>
</dbReference>
<evidence type="ECO:0000313" key="2">
    <source>
        <dbReference type="EMBL" id="JAD95353.1"/>
    </source>
</evidence>
<protein>
    <submittedName>
        <fullName evidence="2">Uncharacterized protein</fullName>
    </submittedName>
</protein>
<feature type="region of interest" description="Disordered" evidence="1">
    <location>
        <begin position="15"/>
        <end position="42"/>
    </location>
</feature>
<reference evidence="2" key="1">
    <citation type="submission" date="2014-09" db="EMBL/GenBank/DDBJ databases">
        <authorList>
            <person name="Magalhaes I.L.F."/>
            <person name="Oliveira U."/>
            <person name="Santos F.R."/>
            <person name="Vidigal T.H.D.A."/>
            <person name="Brescovit A.D."/>
            <person name="Santos A.J."/>
        </authorList>
    </citation>
    <scope>NUCLEOTIDE SEQUENCE</scope>
    <source>
        <tissue evidence="2">Shoot tissue taken approximately 20 cm above the soil surface</tissue>
    </source>
</reference>
<sequence>MQRAEIRVIHMSRRRHAGIGPAPSRGRACASAHPRSATHVAA</sequence>
<dbReference type="AlphaFoldDB" id="A0A0A9E8H8"/>